<gene>
    <name evidence="4" type="ORF">UFOVP1034_91</name>
    <name evidence="5" type="ORF">UFOVP1177_91</name>
    <name evidence="6" type="ORF">UFOVP1243_78</name>
    <name evidence="7" type="ORF">UFOVP1581_67</name>
    <name evidence="2" type="ORF">UFOVP854_67</name>
    <name evidence="3" type="ORF">UFOVP964_67</name>
</gene>
<evidence type="ECO:0000313" key="5">
    <source>
        <dbReference type="EMBL" id="CAB4189135.1"/>
    </source>
</evidence>
<evidence type="ECO:0000313" key="3">
    <source>
        <dbReference type="EMBL" id="CAB4174623.1"/>
    </source>
</evidence>
<evidence type="ECO:0000313" key="2">
    <source>
        <dbReference type="EMBL" id="CAB4166968.1"/>
    </source>
</evidence>
<dbReference type="EMBL" id="LR797196">
    <property type="protein sequence ID" value="CAB4193431.1"/>
    <property type="molecule type" value="Genomic_DNA"/>
</dbReference>
<evidence type="ECO:0000313" key="4">
    <source>
        <dbReference type="EMBL" id="CAB4179391.1"/>
    </source>
</evidence>
<feature type="region of interest" description="Disordered" evidence="1">
    <location>
        <begin position="146"/>
        <end position="188"/>
    </location>
</feature>
<proteinExistence type="predicted"/>
<evidence type="ECO:0000256" key="1">
    <source>
        <dbReference type="SAM" id="MobiDB-lite"/>
    </source>
</evidence>
<accession>A0A6J5R927</accession>
<dbReference type="EMBL" id="LR796798">
    <property type="protein sequence ID" value="CAB4166968.1"/>
    <property type="molecule type" value="Genomic_DNA"/>
</dbReference>
<dbReference type="EMBL" id="LR796924">
    <property type="protein sequence ID" value="CAB4174623.1"/>
    <property type="molecule type" value="Genomic_DNA"/>
</dbReference>
<protein>
    <submittedName>
        <fullName evidence="5">Uncharacterized protein</fullName>
    </submittedName>
</protein>
<dbReference type="EMBL" id="LR798433">
    <property type="protein sequence ID" value="CAB5231351.1"/>
    <property type="molecule type" value="Genomic_DNA"/>
</dbReference>
<dbReference type="EMBL" id="LR796979">
    <property type="protein sequence ID" value="CAB4179391.1"/>
    <property type="molecule type" value="Genomic_DNA"/>
</dbReference>
<evidence type="ECO:0000313" key="6">
    <source>
        <dbReference type="EMBL" id="CAB4193431.1"/>
    </source>
</evidence>
<name>A0A6J5R927_9CAUD</name>
<feature type="compositionally biased region" description="Basic residues" evidence="1">
    <location>
        <begin position="179"/>
        <end position="188"/>
    </location>
</feature>
<dbReference type="EMBL" id="LR797132">
    <property type="protein sequence ID" value="CAB4189135.1"/>
    <property type="molecule type" value="Genomic_DNA"/>
</dbReference>
<reference evidence="5" key="1">
    <citation type="submission" date="2020-05" db="EMBL/GenBank/DDBJ databases">
        <authorList>
            <person name="Chiriac C."/>
            <person name="Salcher M."/>
            <person name="Ghai R."/>
            <person name="Kavagutti S V."/>
        </authorList>
    </citation>
    <scope>NUCLEOTIDE SEQUENCE</scope>
</reference>
<sequence>MSKEDNFPHFVEYSPKEAGHFKAFIQRAKKASPMGAAVDVHKVADYKKMRMFSTPDGQAGYAVNSSGELNSVFKHPDSKYKDVARHAAEHAVLMAKATHASAFDPKLPEMYQKGGLRALSHVQWNEDYKPQKWSTRRQGRPAVAFLGADRSVAREANSGDTYKPGSTPEVKDYDTGMAKAKKHGENKK</sequence>
<evidence type="ECO:0000313" key="7">
    <source>
        <dbReference type="EMBL" id="CAB5231351.1"/>
    </source>
</evidence>
<organism evidence="5">
    <name type="scientific">uncultured Caudovirales phage</name>
    <dbReference type="NCBI Taxonomy" id="2100421"/>
    <lineage>
        <taxon>Viruses</taxon>
        <taxon>Duplodnaviria</taxon>
        <taxon>Heunggongvirae</taxon>
        <taxon>Uroviricota</taxon>
        <taxon>Caudoviricetes</taxon>
        <taxon>Peduoviridae</taxon>
        <taxon>Maltschvirus</taxon>
        <taxon>Maltschvirus maltsch</taxon>
    </lineage>
</organism>